<keyword evidence="3" id="KW-0378">Hydrolase</keyword>
<evidence type="ECO:0000313" key="6">
    <source>
        <dbReference type="EMBL" id="GAG12138.1"/>
    </source>
</evidence>
<reference evidence="6" key="1">
    <citation type="journal article" date="2014" name="Front. Microbiol.">
        <title>High frequency of phylogenetically diverse reductive dehalogenase-homologous genes in deep subseafloor sedimentary metagenomes.</title>
        <authorList>
            <person name="Kawai M."/>
            <person name="Futagami T."/>
            <person name="Toyoda A."/>
            <person name="Takaki Y."/>
            <person name="Nishi S."/>
            <person name="Hori S."/>
            <person name="Arai W."/>
            <person name="Tsubouchi T."/>
            <person name="Morono Y."/>
            <person name="Uchiyama I."/>
            <person name="Ito T."/>
            <person name="Fujiyama A."/>
            <person name="Inagaki F."/>
            <person name="Takami H."/>
        </authorList>
    </citation>
    <scope>NUCLEOTIDE SEQUENCE</scope>
    <source>
        <strain evidence="6">Expedition CK06-06</strain>
    </source>
</reference>
<dbReference type="PROSITE" id="PS51935">
    <property type="entry name" value="NLPC_P60"/>
    <property type="match status" value="1"/>
</dbReference>
<dbReference type="Gene3D" id="3.90.1720.10">
    <property type="entry name" value="endopeptidase domain like (from Nostoc punctiforme)"/>
    <property type="match status" value="1"/>
</dbReference>
<dbReference type="EMBL" id="BARS01026139">
    <property type="protein sequence ID" value="GAG12138.1"/>
    <property type="molecule type" value="Genomic_DNA"/>
</dbReference>
<keyword evidence="4" id="KW-0788">Thiol protease</keyword>
<sequence>MNFSKYIDIPHLYKGSDFSGADCYGLIKLIIKEEKTITLPDFWYTEMWYKENKNHIINNMSKVKIIKVSPPYQAFDGLLFYDQRRKLVNHIGLLIEENKFIHTYRKNSSKIDRLEGYWKSRLYQGVRYLYG</sequence>
<evidence type="ECO:0000256" key="4">
    <source>
        <dbReference type="ARBA" id="ARBA00022807"/>
    </source>
</evidence>
<comment type="caution">
    <text evidence="6">The sequence shown here is derived from an EMBL/GenBank/DDBJ whole genome shotgun (WGS) entry which is preliminary data.</text>
</comment>
<dbReference type="InterPro" id="IPR000064">
    <property type="entry name" value="NLP_P60_dom"/>
</dbReference>
<name>X0VI31_9ZZZZ</name>
<dbReference type="Pfam" id="PF00877">
    <property type="entry name" value="NLPC_P60"/>
    <property type="match status" value="1"/>
</dbReference>
<feature type="domain" description="NlpC/P60" evidence="5">
    <location>
        <begin position="1"/>
        <end position="129"/>
    </location>
</feature>
<dbReference type="InterPro" id="IPR038765">
    <property type="entry name" value="Papain-like_cys_pep_sf"/>
</dbReference>
<organism evidence="6">
    <name type="scientific">marine sediment metagenome</name>
    <dbReference type="NCBI Taxonomy" id="412755"/>
    <lineage>
        <taxon>unclassified sequences</taxon>
        <taxon>metagenomes</taxon>
        <taxon>ecological metagenomes</taxon>
    </lineage>
</organism>
<evidence type="ECO:0000256" key="3">
    <source>
        <dbReference type="ARBA" id="ARBA00022801"/>
    </source>
</evidence>
<comment type="similarity">
    <text evidence="1">Belongs to the peptidase C40 family.</text>
</comment>
<dbReference type="SUPFAM" id="SSF54001">
    <property type="entry name" value="Cysteine proteinases"/>
    <property type="match status" value="1"/>
</dbReference>
<accession>X0VI31</accession>
<dbReference type="GO" id="GO:0008234">
    <property type="term" value="F:cysteine-type peptidase activity"/>
    <property type="evidence" value="ECO:0007669"/>
    <property type="project" value="UniProtKB-KW"/>
</dbReference>
<evidence type="ECO:0000259" key="5">
    <source>
        <dbReference type="PROSITE" id="PS51935"/>
    </source>
</evidence>
<protein>
    <recommendedName>
        <fullName evidence="5">NlpC/P60 domain-containing protein</fullName>
    </recommendedName>
</protein>
<evidence type="ECO:0000256" key="2">
    <source>
        <dbReference type="ARBA" id="ARBA00022670"/>
    </source>
</evidence>
<proteinExistence type="inferred from homology"/>
<dbReference type="AlphaFoldDB" id="X0VI31"/>
<evidence type="ECO:0000256" key="1">
    <source>
        <dbReference type="ARBA" id="ARBA00007074"/>
    </source>
</evidence>
<dbReference type="GO" id="GO:0006508">
    <property type="term" value="P:proteolysis"/>
    <property type="evidence" value="ECO:0007669"/>
    <property type="project" value="UniProtKB-KW"/>
</dbReference>
<gene>
    <name evidence="6" type="ORF">S01H1_41227</name>
</gene>
<keyword evidence="2" id="KW-0645">Protease</keyword>